<proteinExistence type="inferred from homology"/>
<organism evidence="6 7">
    <name type="scientific">Rhodobacter viridis</name>
    <dbReference type="NCBI Taxonomy" id="1054202"/>
    <lineage>
        <taxon>Bacteria</taxon>
        <taxon>Pseudomonadati</taxon>
        <taxon>Pseudomonadota</taxon>
        <taxon>Alphaproteobacteria</taxon>
        <taxon>Rhodobacterales</taxon>
        <taxon>Rhodobacter group</taxon>
        <taxon>Rhodobacter</taxon>
    </lineage>
</organism>
<comment type="caution">
    <text evidence="6">The sequence shown here is derived from an EMBL/GenBank/DDBJ whole genome shotgun (WGS) entry which is preliminary data.</text>
</comment>
<dbReference type="InterPro" id="IPR022478">
    <property type="entry name" value="ABC_transptr_sub-bd_PQQ"/>
</dbReference>
<name>A0A318U361_9RHOB</name>
<keyword evidence="7" id="KW-1185">Reference proteome</keyword>
<feature type="chain" id="PRO_5016451644" evidence="4">
    <location>
        <begin position="20"/>
        <end position="389"/>
    </location>
</feature>
<evidence type="ECO:0000256" key="4">
    <source>
        <dbReference type="SAM" id="SignalP"/>
    </source>
</evidence>
<dbReference type="NCBIfam" id="TIGR03863">
    <property type="entry name" value="PQQ_ABC_bind"/>
    <property type="match status" value="1"/>
</dbReference>
<feature type="domain" description="Leucine-binding protein" evidence="5">
    <location>
        <begin position="39"/>
        <end position="204"/>
    </location>
</feature>
<sequence>MKNLVASAFLVLASQPLCAETIRLDWLERQVEPPPVLSNLAGDPADLGLAGARLSVTDIATTGKFLKIDWDLHETVVSPADDFLTAAKKTLAEGAKVLIVRAPAADLLALADLPEAKGALIFNTSAPDQRLRDEDCRANVLHAIPSLAMRTDALAQMLLKKGWGHLALITGPQPEDRAFADALKASLTKFGLSLAGEKDWPLTSDMRRSGAAEVPLFTQDLRDHDVLLVADERGDFARYIPFNTWLPRPVAGSEGLSAKGWTEVVEDYGAAQLQDRFRVAANRPMQDEDFAAWVAVAAISDARTRAGKADPATLRSFLLSDKARIAAFLGQPVSFRPWDGQMRQPIPLVTDRAVVAMAPLEGFLHAENELDTLGTDRPETLCKAFGATP</sequence>
<feature type="signal peptide" evidence="4">
    <location>
        <begin position="1"/>
        <end position="19"/>
    </location>
</feature>
<dbReference type="InterPro" id="IPR028082">
    <property type="entry name" value="Peripla_BP_I"/>
</dbReference>
<evidence type="ECO:0000256" key="2">
    <source>
        <dbReference type="ARBA" id="ARBA00022729"/>
    </source>
</evidence>
<dbReference type="Gene3D" id="3.40.50.2300">
    <property type="match status" value="2"/>
</dbReference>
<evidence type="ECO:0000313" key="6">
    <source>
        <dbReference type="EMBL" id="PYF12930.1"/>
    </source>
</evidence>
<dbReference type="EMBL" id="QJTK01000001">
    <property type="protein sequence ID" value="PYF12930.1"/>
    <property type="molecule type" value="Genomic_DNA"/>
</dbReference>
<gene>
    <name evidence="6" type="ORF">C8J30_101312</name>
</gene>
<reference evidence="6 7" key="1">
    <citation type="submission" date="2018-06" db="EMBL/GenBank/DDBJ databases">
        <title>Genomic Encyclopedia of Type Strains, Phase III (KMG-III): the genomes of soil and plant-associated and newly described type strains.</title>
        <authorList>
            <person name="Whitman W."/>
        </authorList>
    </citation>
    <scope>NUCLEOTIDE SEQUENCE [LARGE SCALE GENOMIC DNA]</scope>
    <source>
        <strain evidence="6 7">JA737</strain>
    </source>
</reference>
<keyword evidence="3" id="KW-0813">Transport</keyword>
<evidence type="ECO:0000256" key="1">
    <source>
        <dbReference type="ARBA" id="ARBA00010062"/>
    </source>
</evidence>
<dbReference type="CDD" id="cd06268">
    <property type="entry name" value="PBP1_ABC_transporter_LIVBP-like"/>
    <property type="match status" value="1"/>
</dbReference>
<dbReference type="OrthoDB" id="5341635at2"/>
<dbReference type="SUPFAM" id="SSF53822">
    <property type="entry name" value="Periplasmic binding protein-like I"/>
    <property type="match status" value="1"/>
</dbReference>
<dbReference type="Proteomes" id="UP000247727">
    <property type="component" value="Unassembled WGS sequence"/>
</dbReference>
<dbReference type="RefSeq" id="WP_110803956.1">
    <property type="nucleotide sequence ID" value="NZ_QJTK01000001.1"/>
</dbReference>
<dbReference type="InterPro" id="IPR028081">
    <property type="entry name" value="Leu-bd"/>
</dbReference>
<protein>
    <submittedName>
        <fullName evidence="6">ABC transporter substrate binding protein (PQQ-dependent alcohol dehydrogenase system)</fullName>
    </submittedName>
</protein>
<dbReference type="InterPro" id="IPR051010">
    <property type="entry name" value="BCAA_transport"/>
</dbReference>
<keyword evidence="3" id="KW-0029">Amino-acid transport</keyword>
<dbReference type="Pfam" id="PF13458">
    <property type="entry name" value="Peripla_BP_6"/>
    <property type="match status" value="1"/>
</dbReference>
<comment type="similarity">
    <text evidence="1">Belongs to the leucine-binding protein family.</text>
</comment>
<accession>A0A318U361</accession>
<keyword evidence="2 4" id="KW-0732">Signal</keyword>
<evidence type="ECO:0000313" key="7">
    <source>
        <dbReference type="Proteomes" id="UP000247727"/>
    </source>
</evidence>
<dbReference type="GO" id="GO:0006865">
    <property type="term" value="P:amino acid transport"/>
    <property type="evidence" value="ECO:0007669"/>
    <property type="project" value="UniProtKB-KW"/>
</dbReference>
<dbReference type="PANTHER" id="PTHR30483">
    <property type="entry name" value="LEUCINE-SPECIFIC-BINDING PROTEIN"/>
    <property type="match status" value="1"/>
</dbReference>
<evidence type="ECO:0000256" key="3">
    <source>
        <dbReference type="ARBA" id="ARBA00022970"/>
    </source>
</evidence>
<evidence type="ECO:0000259" key="5">
    <source>
        <dbReference type="Pfam" id="PF13458"/>
    </source>
</evidence>
<dbReference type="AlphaFoldDB" id="A0A318U361"/>
<dbReference type="PANTHER" id="PTHR30483:SF6">
    <property type="entry name" value="PERIPLASMIC BINDING PROTEIN OF ABC TRANSPORTER FOR NATURAL AMINO ACIDS"/>
    <property type="match status" value="1"/>
</dbReference>